<evidence type="ECO:0000256" key="11">
    <source>
        <dbReference type="ARBA" id="ARBA00058004"/>
    </source>
</evidence>
<keyword evidence="6" id="KW-0547">Nucleotide-binding</keyword>
<keyword evidence="16" id="KW-0472">Membrane</keyword>
<dbReference type="EC" id="2.7.13.3" evidence="2"/>
<dbReference type="Gene3D" id="3.30.565.10">
    <property type="entry name" value="Histidine kinase-like ATPase, C-terminal domain"/>
    <property type="match status" value="1"/>
</dbReference>
<evidence type="ECO:0000256" key="14">
    <source>
        <dbReference type="ARBA" id="ARBA00070152"/>
    </source>
</evidence>
<dbReference type="GO" id="GO:0005524">
    <property type="term" value="F:ATP binding"/>
    <property type="evidence" value="ECO:0007669"/>
    <property type="project" value="UniProtKB-KW"/>
</dbReference>
<comment type="caution">
    <text evidence="19">The sequence shown here is derived from an EMBL/GenBank/DDBJ whole genome shotgun (WGS) entry which is preliminary data.</text>
</comment>
<evidence type="ECO:0000256" key="8">
    <source>
        <dbReference type="ARBA" id="ARBA00022840"/>
    </source>
</evidence>
<dbReference type="AlphaFoldDB" id="A0A923KNW7"/>
<keyword evidence="5" id="KW-0732">Signal</keyword>
<feature type="domain" description="Histidine kinase" evidence="17">
    <location>
        <begin position="307"/>
        <end position="526"/>
    </location>
</feature>
<evidence type="ECO:0000256" key="2">
    <source>
        <dbReference type="ARBA" id="ARBA00012438"/>
    </source>
</evidence>
<evidence type="ECO:0000256" key="12">
    <source>
        <dbReference type="ARBA" id="ARBA00064003"/>
    </source>
</evidence>
<evidence type="ECO:0000256" key="10">
    <source>
        <dbReference type="ARBA" id="ARBA00023026"/>
    </source>
</evidence>
<dbReference type="GO" id="GO:0000155">
    <property type="term" value="F:phosphorelay sensor kinase activity"/>
    <property type="evidence" value="ECO:0007669"/>
    <property type="project" value="InterPro"/>
</dbReference>
<reference evidence="19" key="1">
    <citation type="submission" date="2020-08" db="EMBL/GenBank/DDBJ databases">
        <title>Novel species isolated from subtropical streams in China.</title>
        <authorList>
            <person name="Lu H."/>
        </authorList>
    </citation>
    <scope>NUCLEOTIDE SEQUENCE</scope>
    <source>
        <strain evidence="19">KACC 12607</strain>
    </source>
</reference>
<dbReference type="InterPro" id="IPR005467">
    <property type="entry name" value="His_kinase_dom"/>
</dbReference>
<evidence type="ECO:0000256" key="4">
    <source>
        <dbReference type="ARBA" id="ARBA00022679"/>
    </source>
</evidence>
<dbReference type="EMBL" id="JACOFV010000004">
    <property type="protein sequence ID" value="MBC3861569.1"/>
    <property type="molecule type" value="Genomic_DNA"/>
</dbReference>
<gene>
    <name evidence="19" type="ORF">H8K32_05600</name>
</gene>
<keyword evidence="7" id="KW-0418">Kinase</keyword>
<keyword evidence="8" id="KW-0067">ATP-binding</keyword>
<evidence type="ECO:0000313" key="19">
    <source>
        <dbReference type="EMBL" id="MBC3861569.1"/>
    </source>
</evidence>
<keyword evidence="3 15" id="KW-0597">Phosphoprotein</keyword>
<dbReference type="CDD" id="cd17546">
    <property type="entry name" value="REC_hyHK_CKI1_RcsC-like"/>
    <property type="match status" value="1"/>
</dbReference>
<keyword evidence="10" id="KW-0843">Virulence</keyword>
<accession>A0A923KNW7</accession>
<dbReference type="Pfam" id="PF02518">
    <property type="entry name" value="HATPase_c"/>
    <property type="match status" value="1"/>
</dbReference>
<dbReference type="SMART" id="SM00388">
    <property type="entry name" value="HisKA"/>
    <property type="match status" value="1"/>
</dbReference>
<feature type="transmembrane region" description="Helical" evidence="16">
    <location>
        <begin position="161"/>
        <end position="181"/>
    </location>
</feature>
<comment type="subunit">
    <text evidence="12">At low DSF concentrations, interacts with RpfF.</text>
</comment>
<feature type="modified residue" description="4-aspartylphosphate" evidence="15">
    <location>
        <position position="598"/>
    </location>
</feature>
<evidence type="ECO:0000256" key="9">
    <source>
        <dbReference type="ARBA" id="ARBA00023012"/>
    </source>
</evidence>
<keyword evidence="9" id="KW-0902">Two-component regulatory system</keyword>
<keyword evidence="4" id="KW-0808">Transferase</keyword>
<evidence type="ECO:0000256" key="13">
    <source>
        <dbReference type="ARBA" id="ARBA00068150"/>
    </source>
</evidence>
<dbReference type="InterPro" id="IPR036097">
    <property type="entry name" value="HisK_dim/P_sf"/>
</dbReference>
<evidence type="ECO:0000256" key="5">
    <source>
        <dbReference type="ARBA" id="ARBA00022729"/>
    </source>
</evidence>
<dbReference type="PANTHER" id="PTHR45339:SF5">
    <property type="entry name" value="HISTIDINE KINASE"/>
    <property type="match status" value="1"/>
</dbReference>
<dbReference type="InterPro" id="IPR011006">
    <property type="entry name" value="CheY-like_superfamily"/>
</dbReference>
<dbReference type="InterPro" id="IPR003594">
    <property type="entry name" value="HATPase_dom"/>
</dbReference>
<evidence type="ECO:0000256" key="3">
    <source>
        <dbReference type="ARBA" id="ARBA00022553"/>
    </source>
</evidence>
<sequence>MRLLKFLLPESLVLRVYALYTVTWLSFMCAAIGLYYETRFTQEIEDVQEAAESMLVVASNSVSDSVVIGDFDTIKRTLDHMMVSSNFSSAKFITLQQGVVSSHEKPVINHGYIPSWIIERVENHLFDDNNIIKVGGIDYGVLRLSFDNLQIAERMWQMMQVALALTLASFIGGLILIWYPLKNWLGKLQGSSVLALGTVEGRDLENESLISEAPLEVRQTLIRLQNTASQLRIELSERESTLQSLRQILISLLPESADKPSEGQNISIILSDIEHLIAEGEKSRLALITAKESAEQANQAKSIFLANMSHEIRTPMNGIIGMIDLCLDSSLNKNQQEFLAMAKHSADNLLVIINDILDFSKIEANKVELESIPISLKDFLTDLFKAAEFPANKKNLSLKTDLSSELPQLILGDPVRLSQIINNLLGNAIKFTDHGQITLSAYVSNEAPTRLLISVKDTGIGIPVEVQDRIFDAFSQQDVSTTRRFGGTGLGLSICNKLAQLMGGRITINSQVGEGSQFTLDLPVNFPPEAAKTKKPANHTEAAEIRKLNILIAEDNAINQALMVNLMSRQGHKTCIANNGAEAVTMWQEGKFDLILMDMQMPVMGGMDATREIRRIEQEKNITQRTPIHALTASAMASEQQEAIEAGLDGYLTKPVNRQVLNQVLSTIAQRGT</sequence>
<dbReference type="SUPFAM" id="SSF55874">
    <property type="entry name" value="ATPase domain of HSP90 chaperone/DNA topoisomerase II/histidine kinase"/>
    <property type="match status" value="1"/>
</dbReference>
<dbReference type="CDD" id="cd00082">
    <property type="entry name" value="HisKA"/>
    <property type="match status" value="1"/>
</dbReference>
<dbReference type="FunFam" id="1.10.287.130:FF:000002">
    <property type="entry name" value="Two-component osmosensing histidine kinase"/>
    <property type="match status" value="1"/>
</dbReference>
<dbReference type="Gene3D" id="3.40.50.2300">
    <property type="match status" value="1"/>
</dbReference>
<feature type="domain" description="Response regulatory" evidence="18">
    <location>
        <begin position="549"/>
        <end position="669"/>
    </location>
</feature>
<dbReference type="PANTHER" id="PTHR45339">
    <property type="entry name" value="HYBRID SIGNAL TRANSDUCTION HISTIDINE KINASE J"/>
    <property type="match status" value="1"/>
</dbReference>
<evidence type="ECO:0000256" key="15">
    <source>
        <dbReference type="PROSITE-ProRule" id="PRU00169"/>
    </source>
</evidence>
<evidence type="ECO:0000256" key="7">
    <source>
        <dbReference type="ARBA" id="ARBA00022777"/>
    </source>
</evidence>
<dbReference type="SUPFAM" id="SSF47384">
    <property type="entry name" value="Homodimeric domain of signal transducing histidine kinase"/>
    <property type="match status" value="1"/>
</dbReference>
<keyword evidence="20" id="KW-1185">Reference proteome</keyword>
<dbReference type="SMART" id="SM00387">
    <property type="entry name" value="HATPase_c"/>
    <property type="match status" value="1"/>
</dbReference>
<proteinExistence type="predicted"/>
<evidence type="ECO:0000259" key="17">
    <source>
        <dbReference type="PROSITE" id="PS50109"/>
    </source>
</evidence>
<dbReference type="PROSITE" id="PS50109">
    <property type="entry name" value="HIS_KIN"/>
    <property type="match status" value="1"/>
</dbReference>
<dbReference type="InterPro" id="IPR001789">
    <property type="entry name" value="Sig_transdc_resp-reg_receiver"/>
</dbReference>
<dbReference type="RefSeq" id="WP_186911503.1">
    <property type="nucleotide sequence ID" value="NZ_JACOFV010000004.1"/>
</dbReference>
<comment type="function">
    <text evidence="11">Member of the two-component regulatory system BvgS/BvgA. Phosphorylates BvgA via a four-step phosphorelay in response to environmental signals.</text>
</comment>
<keyword evidence="16" id="KW-0812">Transmembrane</keyword>
<name>A0A923KNW7_9BURK</name>
<dbReference type="Pfam" id="PF00072">
    <property type="entry name" value="Response_reg"/>
    <property type="match status" value="1"/>
</dbReference>
<dbReference type="PRINTS" id="PR00344">
    <property type="entry name" value="BCTRLSENSOR"/>
</dbReference>
<dbReference type="Pfam" id="PF00512">
    <property type="entry name" value="HisKA"/>
    <property type="match status" value="1"/>
</dbReference>
<comment type="catalytic activity">
    <reaction evidence="1">
        <text>ATP + protein L-histidine = ADP + protein N-phospho-L-histidine.</text>
        <dbReference type="EC" id="2.7.13.3"/>
    </reaction>
</comment>
<organism evidence="19 20">
    <name type="scientific">Undibacterium jejuense</name>
    <dbReference type="NCBI Taxonomy" id="1344949"/>
    <lineage>
        <taxon>Bacteria</taxon>
        <taxon>Pseudomonadati</taxon>
        <taxon>Pseudomonadota</taxon>
        <taxon>Betaproteobacteria</taxon>
        <taxon>Burkholderiales</taxon>
        <taxon>Oxalobacteraceae</taxon>
        <taxon>Undibacterium</taxon>
    </lineage>
</organism>
<dbReference type="InterPro" id="IPR004358">
    <property type="entry name" value="Sig_transdc_His_kin-like_C"/>
</dbReference>
<evidence type="ECO:0000256" key="6">
    <source>
        <dbReference type="ARBA" id="ARBA00022741"/>
    </source>
</evidence>
<dbReference type="Proteomes" id="UP000634011">
    <property type="component" value="Unassembled WGS sequence"/>
</dbReference>
<protein>
    <recommendedName>
        <fullName evidence="13">Sensory/regulatory protein RpfC</fullName>
        <ecNumber evidence="2">2.7.13.3</ecNumber>
    </recommendedName>
    <alternativeName>
        <fullName evidence="14">Virulence sensor protein BvgS</fullName>
    </alternativeName>
</protein>
<dbReference type="CDD" id="cd16922">
    <property type="entry name" value="HATPase_EvgS-ArcB-TorS-like"/>
    <property type="match status" value="1"/>
</dbReference>
<evidence type="ECO:0000259" key="18">
    <source>
        <dbReference type="PROSITE" id="PS50110"/>
    </source>
</evidence>
<dbReference type="PROSITE" id="PS50110">
    <property type="entry name" value="RESPONSE_REGULATORY"/>
    <property type="match status" value="1"/>
</dbReference>
<keyword evidence="16" id="KW-1133">Transmembrane helix</keyword>
<dbReference type="SUPFAM" id="SSF52172">
    <property type="entry name" value="CheY-like"/>
    <property type="match status" value="1"/>
</dbReference>
<evidence type="ECO:0000313" key="20">
    <source>
        <dbReference type="Proteomes" id="UP000634011"/>
    </source>
</evidence>
<dbReference type="InterPro" id="IPR003661">
    <property type="entry name" value="HisK_dim/P_dom"/>
</dbReference>
<evidence type="ECO:0000256" key="1">
    <source>
        <dbReference type="ARBA" id="ARBA00000085"/>
    </source>
</evidence>
<dbReference type="FunFam" id="3.30.565.10:FF:000010">
    <property type="entry name" value="Sensor histidine kinase RcsC"/>
    <property type="match status" value="1"/>
</dbReference>
<dbReference type="Gene3D" id="1.10.287.130">
    <property type="match status" value="1"/>
</dbReference>
<feature type="transmembrane region" description="Helical" evidence="16">
    <location>
        <begin position="12"/>
        <end position="36"/>
    </location>
</feature>
<dbReference type="InterPro" id="IPR036890">
    <property type="entry name" value="HATPase_C_sf"/>
</dbReference>
<dbReference type="SMART" id="SM00448">
    <property type="entry name" value="REC"/>
    <property type="match status" value="1"/>
</dbReference>
<evidence type="ECO:0000256" key="16">
    <source>
        <dbReference type="SAM" id="Phobius"/>
    </source>
</evidence>